<accession>A0A0D2IIS8</accession>
<keyword evidence="3" id="KW-0560">Oxidoreductase</keyword>
<dbReference type="PROSITE" id="PS00061">
    <property type="entry name" value="ADH_SHORT"/>
    <property type="match status" value="1"/>
</dbReference>
<gene>
    <name evidence="5" type="ORF">Z518_03621</name>
</gene>
<dbReference type="EMBL" id="KN847477">
    <property type="protein sequence ID" value="KIX05649.1"/>
    <property type="molecule type" value="Genomic_DNA"/>
</dbReference>
<protein>
    <submittedName>
        <fullName evidence="5">Rhinocladiella mackenziei CBS 650.93 unplaced genomic scaffold supercont1.3, whole genome shotgun sequence</fullName>
    </submittedName>
</protein>
<dbReference type="PANTHER" id="PTHR43963">
    <property type="entry name" value="CARBONYL REDUCTASE 1-RELATED"/>
    <property type="match status" value="1"/>
</dbReference>
<dbReference type="Gene3D" id="3.40.50.720">
    <property type="entry name" value="NAD(P)-binding Rossmann-like Domain"/>
    <property type="match status" value="1"/>
</dbReference>
<dbReference type="PRINTS" id="PR00081">
    <property type="entry name" value="GDHRDH"/>
</dbReference>
<dbReference type="RefSeq" id="XP_013272785.1">
    <property type="nucleotide sequence ID" value="XM_013417331.1"/>
</dbReference>
<dbReference type="PRINTS" id="PR00080">
    <property type="entry name" value="SDRFAMILY"/>
</dbReference>
<evidence type="ECO:0000313" key="5">
    <source>
        <dbReference type="EMBL" id="KIX05649.1"/>
    </source>
</evidence>
<dbReference type="GeneID" id="25291692"/>
<sequence length="250" mass="26790">MPSRNPRTIALISGANKGIGLAVTSTLASQHGYHVIVGSRNLEAGEQFAASLRAAGHGASSVQLDLNSESSINATIQTINQEFGYLDVLVNNAAIFHDVIPWIDRPTLGAFELFSTTFATNVVGTAVLTDGLLSLLQKAQAKPARIVFVSGRLGSLTYAFEDKKRFPDWKAYSASKAAVNMLTIKYAELLEDEGMKVNVWIPALWTQICPDNAEGSVLPEVGAIGIVRMATLEEDGPIGTFSDRNGPLAW</sequence>
<dbReference type="STRING" id="1442369.A0A0D2IIS8"/>
<dbReference type="InterPro" id="IPR002347">
    <property type="entry name" value="SDR_fam"/>
</dbReference>
<dbReference type="AlphaFoldDB" id="A0A0D2IIS8"/>
<evidence type="ECO:0000256" key="4">
    <source>
        <dbReference type="RuleBase" id="RU000363"/>
    </source>
</evidence>
<dbReference type="GO" id="GO:0016491">
    <property type="term" value="F:oxidoreductase activity"/>
    <property type="evidence" value="ECO:0007669"/>
    <property type="project" value="UniProtKB-KW"/>
</dbReference>
<name>A0A0D2IIS8_9EURO</name>
<comment type="similarity">
    <text evidence="1 4">Belongs to the short-chain dehydrogenases/reductases (SDR) family.</text>
</comment>
<evidence type="ECO:0000256" key="1">
    <source>
        <dbReference type="ARBA" id="ARBA00006484"/>
    </source>
</evidence>
<keyword evidence="2" id="KW-0521">NADP</keyword>
<proteinExistence type="inferred from homology"/>
<dbReference type="Proteomes" id="UP000053617">
    <property type="component" value="Unassembled WGS sequence"/>
</dbReference>
<evidence type="ECO:0000256" key="2">
    <source>
        <dbReference type="ARBA" id="ARBA00022857"/>
    </source>
</evidence>
<dbReference type="OrthoDB" id="191139at2759"/>
<dbReference type="PANTHER" id="PTHR43963:SF6">
    <property type="entry name" value="CHAIN DEHYDROGENASE FAMILY PROTEIN, PUTATIVE (AFU_ORTHOLOGUE AFUA_3G15350)-RELATED"/>
    <property type="match status" value="1"/>
</dbReference>
<dbReference type="VEuPathDB" id="FungiDB:Z518_03621"/>
<organism evidence="5 6">
    <name type="scientific">Rhinocladiella mackenziei CBS 650.93</name>
    <dbReference type="NCBI Taxonomy" id="1442369"/>
    <lineage>
        <taxon>Eukaryota</taxon>
        <taxon>Fungi</taxon>
        <taxon>Dikarya</taxon>
        <taxon>Ascomycota</taxon>
        <taxon>Pezizomycotina</taxon>
        <taxon>Eurotiomycetes</taxon>
        <taxon>Chaetothyriomycetidae</taxon>
        <taxon>Chaetothyriales</taxon>
        <taxon>Herpotrichiellaceae</taxon>
        <taxon>Rhinocladiella</taxon>
    </lineage>
</organism>
<dbReference type="InterPro" id="IPR036291">
    <property type="entry name" value="NAD(P)-bd_dom_sf"/>
</dbReference>
<dbReference type="SUPFAM" id="SSF51735">
    <property type="entry name" value="NAD(P)-binding Rossmann-fold domains"/>
    <property type="match status" value="1"/>
</dbReference>
<reference evidence="5 6" key="1">
    <citation type="submission" date="2015-01" db="EMBL/GenBank/DDBJ databases">
        <title>The Genome Sequence of Rhinocladiella mackenzie CBS 650.93.</title>
        <authorList>
            <consortium name="The Broad Institute Genomics Platform"/>
            <person name="Cuomo C."/>
            <person name="de Hoog S."/>
            <person name="Gorbushina A."/>
            <person name="Stielow B."/>
            <person name="Teixiera M."/>
            <person name="Abouelleil A."/>
            <person name="Chapman S.B."/>
            <person name="Priest M."/>
            <person name="Young S.K."/>
            <person name="Wortman J."/>
            <person name="Nusbaum C."/>
            <person name="Birren B."/>
        </authorList>
    </citation>
    <scope>NUCLEOTIDE SEQUENCE [LARGE SCALE GENOMIC DNA]</scope>
    <source>
        <strain evidence="5 6">CBS 650.93</strain>
    </source>
</reference>
<dbReference type="Pfam" id="PF00106">
    <property type="entry name" value="adh_short"/>
    <property type="match status" value="1"/>
</dbReference>
<evidence type="ECO:0000256" key="3">
    <source>
        <dbReference type="ARBA" id="ARBA00023002"/>
    </source>
</evidence>
<keyword evidence="6" id="KW-1185">Reference proteome</keyword>
<dbReference type="HOGENOM" id="CLU_010194_9_0_1"/>
<dbReference type="InterPro" id="IPR020904">
    <property type="entry name" value="Sc_DH/Rdtase_CS"/>
</dbReference>
<evidence type="ECO:0000313" key="6">
    <source>
        <dbReference type="Proteomes" id="UP000053617"/>
    </source>
</evidence>